<protein>
    <submittedName>
        <fullName evidence="14">Protein trichome birefringence-like 1</fullName>
    </submittedName>
</protein>
<feature type="domain" description="Trichome birefringence-like C-terminal" evidence="11">
    <location>
        <begin position="496"/>
        <end position="781"/>
    </location>
</feature>
<feature type="compositionally biased region" description="Polar residues" evidence="9">
    <location>
        <begin position="334"/>
        <end position="345"/>
    </location>
</feature>
<dbReference type="Pfam" id="PF13839">
    <property type="entry name" value="PC-Esterase"/>
    <property type="match status" value="1"/>
</dbReference>
<feature type="domain" description="Trichome birefringence-like N-terminal" evidence="12">
    <location>
        <begin position="443"/>
        <end position="494"/>
    </location>
</feature>
<evidence type="ECO:0000256" key="6">
    <source>
        <dbReference type="ARBA" id="ARBA00022989"/>
    </source>
</evidence>
<keyword evidence="5" id="KW-0735">Signal-anchor</keyword>
<feature type="compositionally biased region" description="Polar residues" evidence="9">
    <location>
        <begin position="153"/>
        <end position="167"/>
    </location>
</feature>
<dbReference type="InterPro" id="IPR029962">
    <property type="entry name" value="TBL"/>
</dbReference>
<dbReference type="RefSeq" id="XP_020089770.1">
    <property type="nucleotide sequence ID" value="XM_020234181.1"/>
</dbReference>
<keyword evidence="4 10" id="KW-0812">Transmembrane</keyword>
<keyword evidence="8 10" id="KW-0472">Membrane</keyword>
<organism evidence="13 14">
    <name type="scientific">Ananas comosus</name>
    <name type="common">Pineapple</name>
    <name type="synonym">Ananas ananas</name>
    <dbReference type="NCBI Taxonomy" id="4615"/>
    <lineage>
        <taxon>Eukaryota</taxon>
        <taxon>Viridiplantae</taxon>
        <taxon>Streptophyta</taxon>
        <taxon>Embryophyta</taxon>
        <taxon>Tracheophyta</taxon>
        <taxon>Spermatophyta</taxon>
        <taxon>Magnoliopsida</taxon>
        <taxon>Liliopsida</taxon>
        <taxon>Poales</taxon>
        <taxon>Bromeliaceae</taxon>
        <taxon>Bromelioideae</taxon>
        <taxon>Ananas</taxon>
    </lineage>
</organism>
<evidence type="ECO:0000256" key="7">
    <source>
        <dbReference type="ARBA" id="ARBA00023034"/>
    </source>
</evidence>
<dbReference type="GO" id="GO:0000139">
    <property type="term" value="C:Golgi membrane"/>
    <property type="evidence" value="ECO:0007669"/>
    <property type="project" value="UniProtKB-SubCell"/>
</dbReference>
<reference evidence="14" key="2">
    <citation type="submission" date="2025-08" db="UniProtKB">
        <authorList>
            <consortium name="RefSeq"/>
        </authorList>
    </citation>
    <scope>IDENTIFICATION</scope>
    <source>
        <tissue evidence="14">Leaf</tissue>
    </source>
</reference>
<evidence type="ECO:0000259" key="12">
    <source>
        <dbReference type="Pfam" id="PF14416"/>
    </source>
</evidence>
<keyword evidence="13" id="KW-1185">Reference proteome</keyword>
<comment type="subcellular location">
    <subcellularLocation>
        <location evidence="1">Golgi apparatus membrane</location>
        <topology evidence="1">Single-pass type II membrane protein</topology>
    </subcellularLocation>
</comment>
<feature type="compositionally biased region" description="Gly residues" evidence="9">
    <location>
        <begin position="127"/>
        <end position="147"/>
    </location>
</feature>
<evidence type="ECO:0000256" key="5">
    <source>
        <dbReference type="ARBA" id="ARBA00022968"/>
    </source>
</evidence>
<feature type="compositionally biased region" description="Basic and acidic residues" evidence="9">
    <location>
        <begin position="115"/>
        <end position="126"/>
    </location>
</feature>
<feature type="compositionally biased region" description="Polar residues" evidence="9">
    <location>
        <begin position="268"/>
        <end position="282"/>
    </location>
</feature>
<reference evidence="13" key="1">
    <citation type="journal article" date="2015" name="Nat. Genet.">
        <title>The pineapple genome and the evolution of CAM photosynthesis.</title>
        <authorList>
            <person name="Ming R."/>
            <person name="VanBuren R."/>
            <person name="Wai C.M."/>
            <person name="Tang H."/>
            <person name="Schatz M.C."/>
            <person name="Bowers J.E."/>
            <person name="Lyons E."/>
            <person name="Wang M.L."/>
            <person name="Chen J."/>
            <person name="Biggers E."/>
            <person name="Zhang J."/>
            <person name="Huang L."/>
            <person name="Zhang L."/>
            <person name="Miao W."/>
            <person name="Zhang J."/>
            <person name="Ye Z."/>
            <person name="Miao C."/>
            <person name="Lin Z."/>
            <person name="Wang H."/>
            <person name="Zhou H."/>
            <person name="Yim W.C."/>
            <person name="Priest H.D."/>
            <person name="Zheng C."/>
            <person name="Woodhouse M."/>
            <person name="Edger P.P."/>
            <person name="Guyot R."/>
            <person name="Guo H.B."/>
            <person name="Guo H."/>
            <person name="Zheng G."/>
            <person name="Singh R."/>
            <person name="Sharma A."/>
            <person name="Min X."/>
            <person name="Zheng Y."/>
            <person name="Lee H."/>
            <person name="Gurtowski J."/>
            <person name="Sedlazeck F.J."/>
            <person name="Harkess A."/>
            <person name="McKain M.R."/>
            <person name="Liao Z."/>
            <person name="Fang J."/>
            <person name="Liu J."/>
            <person name="Zhang X."/>
            <person name="Zhang Q."/>
            <person name="Hu W."/>
            <person name="Qin Y."/>
            <person name="Wang K."/>
            <person name="Chen L.Y."/>
            <person name="Shirley N."/>
            <person name="Lin Y.R."/>
            <person name="Liu L.Y."/>
            <person name="Hernandez A.G."/>
            <person name="Wright C.L."/>
            <person name="Bulone V."/>
            <person name="Tuskan G.A."/>
            <person name="Heath K."/>
            <person name="Zee F."/>
            <person name="Moore P.H."/>
            <person name="Sunkar R."/>
            <person name="Leebens-Mack J.H."/>
            <person name="Mockler T."/>
            <person name="Bennetzen J.L."/>
            <person name="Freeling M."/>
            <person name="Sankoff D."/>
            <person name="Paterson A.H."/>
            <person name="Zhu X."/>
            <person name="Yang X."/>
            <person name="Smith J.A."/>
            <person name="Cushman J.C."/>
            <person name="Paull R.E."/>
            <person name="Yu Q."/>
        </authorList>
    </citation>
    <scope>NUCLEOTIDE SEQUENCE [LARGE SCALE GENOMIC DNA]</scope>
    <source>
        <strain evidence="13">cv. F153</strain>
    </source>
</reference>
<accession>A0A6P5F905</accession>
<dbReference type="AlphaFoldDB" id="A0A6P5F905"/>
<gene>
    <name evidence="14" type="primary">LOC109711236</name>
</gene>
<dbReference type="Proteomes" id="UP000515123">
    <property type="component" value="Linkage group 6"/>
</dbReference>
<dbReference type="InterPro" id="IPR025846">
    <property type="entry name" value="TBL_N"/>
</dbReference>
<evidence type="ECO:0000259" key="11">
    <source>
        <dbReference type="Pfam" id="PF13839"/>
    </source>
</evidence>
<evidence type="ECO:0000313" key="14">
    <source>
        <dbReference type="RefSeq" id="XP_020089770.1"/>
    </source>
</evidence>
<evidence type="ECO:0000256" key="2">
    <source>
        <dbReference type="ARBA" id="ARBA00007727"/>
    </source>
</evidence>
<sequence>MKELGKHPQSGGVVSSSSDLKSLVLVMSTRRTKLFLYGFAFAFAALTAYIAIFNPSGGGGAPSSAGAGAAAPWFNSLYSSAAVRTAPYRSQISSFFSHIFPNSTGNGGEVGGNGGERRGGGSDKDGILGGGNGGNGGIGSKGGGGSGVPVKNHTVSDVGSPQDQNGVLSGKGGILAKENDGGGGIGLKNSTGNGAAAAPAKKAKEGMLEVNKNTGSGASGKNQMVNGVSSSKKDEILVNKNENGGGIASNEAAAPKKKNEALEGNGNTGSAITPQGNGAPTKNHNEIGVGLVKNGVSTNNQAEEAVGSKKNGALDGKNQAGSVVVLLGNGAPATDTTKTEVSIKNQSKDKVGSQGNGDSTKNQTTIVVGSGVKGGNQNQTGKGIASNGNGVNGTKQKATVAVSQGSEPAAKNQSVETIASVSKISASDGGGKRMDDWIKSMIGCDIFQGTWVKDDSYPLYPEGSCPHIDEPFDCYLNGRPDRAYQKLRWQPSGCTIPRLNATDMLERLRGKRLVFVGDSLNRNMWESLVCALRHSIKDKKKVFEASGRQEFRTEGSYSFLFTDYNCSVEFFRSPFLVQEWEMPISNGKTKETLRLDIIERSSPKYKDADVIVFNTGHWWTHEKTSKGKDYYQEGNHVYSELNVVDAFHKALNTWSKWVDSNVNPKKAIVIFRGYSASHFSGGQWNSGGQCDKETEPIKNEKYLSSYPPKMSILEDVIRGMRTPVVYLNITRMTDYRKDAHPSIYRKQNLTEEERRSPERYQDCSHWCLPGVPDSWNELLYAQLLIKQHQLFHK</sequence>
<dbReference type="OrthoDB" id="630188at2759"/>
<dbReference type="InterPro" id="IPR026057">
    <property type="entry name" value="TBL_C"/>
</dbReference>
<dbReference type="GO" id="GO:1990538">
    <property type="term" value="F:xylan O-acetyltransferase activity"/>
    <property type="evidence" value="ECO:0007669"/>
    <property type="project" value="UniProtKB-ARBA"/>
</dbReference>
<name>A0A6P5F905_ANACO</name>
<feature type="compositionally biased region" description="Polar residues" evidence="9">
    <location>
        <begin position="375"/>
        <end position="392"/>
    </location>
</feature>
<comment type="similarity">
    <text evidence="2">Belongs to the PC-esterase family. TBL subfamily.</text>
</comment>
<dbReference type="GeneID" id="109711236"/>
<keyword evidence="6 10" id="KW-1133">Transmembrane helix</keyword>
<feature type="transmembrane region" description="Helical" evidence="10">
    <location>
        <begin position="34"/>
        <end position="53"/>
    </location>
</feature>
<evidence type="ECO:0000256" key="8">
    <source>
        <dbReference type="ARBA" id="ARBA00023136"/>
    </source>
</evidence>
<evidence type="ECO:0000256" key="4">
    <source>
        <dbReference type="ARBA" id="ARBA00022692"/>
    </source>
</evidence>
<feature type="compositionally biased region" description="Polar residues" evidence="9">
    <location>
        <begin position="356"/>
        <end position="367"/>
    </location>
</feature>
<evidence type="ECO:0000256" key="9">
    <source>
        <dbReference type="SAM" id="MobiDB-lite"/>
    </source>
</evidence>
<feature type="region of interest" description="Disordered" evidence="9">
    <location>
        <begin position="333"/>
        <end position="392"/>
    </location>
</feature>
<feature type="compositionally biased region" description="Polar residues" evidence="9">
    <location>
        <begin position="211"/>
        <end position="230"/>
    </location>
</feature>
<evidence type="ECO:0000256" key="10">
    <source>
        <dbReference type="SAM" id="Phobius"/>
    </source>
</evidence>
<feature type="region of interest" description="Disordered" evidence="9">
    <location>
        <begin position="106"/>
        <end position="284"/>
    </location>
</feature>
<evidence type="ECO:0000313" key="13">
    <source>
        <dbReference type="Proteomes" id="UP000515123"/>
    </source>
</evidence>
<proteinExistence type="inferred from homology"/>
<keyword evidence="7" id="KW-0333">Golgi apparatus</keyword>
<dbReference type="PANTHER" id="PTHR32285:SF22">
    <property type="entry name" value="PROTEIN TRICHOME BIREFRINGENCE"/>
    <property type="match status" value="1"/>
</dbReference>
<evidence type="ECO:0000256" key="1">
    <source>
        <dbReference type="ARBA" id="ARBA00004323"/>
    </source>
</evidence>
<evidence type="ECO:0000256" key="3">
    <source>
        <dbReference type="ARBA" id="ARBA00022679"/>
    </source>
</evidence>
<dbReference type="Pfam" id="PF14416">
    <property type="entry name" value="PMR5N"/>
    <property type="match status" value="1"/>
</dbReference>
<keyword evidence="3" id="KW-0808">Transferase</keyword>
<dbReference type="PANTHER" id="PTHR32285">
    <property type="entry name" value="PROTEIN TRICHOME BIREFRINGENCE-LIKE 9-RELATED"/>
    <property type="match status" value="1"/>
</dbReference>